<evidence type="ECO:0000313" key="2">
    <source>
        <dbReference type="EMBL" id="AKF26403.1"/>
    </source>
</evidence>
<feature type="transmembrane region" description="Helical" evidence="1">
    <location>
        <begin position="75"/>
        <end position="96"/>
    </location>
</feature>
<dbReference type="HOGENOM" id="CLU_2286099_0_0_11"/>
<proteinExistence type="predicted"/>
<feature type="transmembrane region" description="Helical" evidence="1">
    <location>
        <begin position="47"/>
        <end position="69"/>
    </location>
</feature>
<dbReference type="PATRIC" id="fig|92706.3.peg.405"/>
<dbReference type="RefSeq" id="WP_003863231.1">
    <property type="nucleotide sequence ID" value="NZ_CP011309.1"/>
</dbReference>
<keyword evidence="1" id="KW-1133">Transmembrane helix</keyword>
<keyword evidence="1" id="KW-0472">Membrane</keyword>
<keyword evidence="1" id="KW-0812">Transmembrane</keyword>
<organism evidence="2 3">
    <name type="scientific">[Brevibacterium] flavum</name>
    <dbReference type="NCBI Taxonomy" id="92706"/>
    <lineage>
        <taxon>Bacteria</taxon>
        <taxon>Bacillati</taxon>
        <taxon>Actinomycetota</taxon>
        <taxon>Actinomycetes</taxon>
        <taxon>Mycobacteriales</taxon>
        <taxon>Corynebacteriaceae</taxon>
        <taxon>Corynebacterium</taxon>
    </lineage>
</organism>
<dbReference type="EMBL" id="CP011309">
    <property type="protein sequence ID" value="AKF26403.1"/>
    <property type="molecule type" value="Genomic_DNA"/>
</dbReference>
<feature type="transmembrane region" description="Helical" evidence="1">
    <location>
        <begin position="23"/>
        <end position="40"/>
    </location>
</feature>
<evidence type="ECO:0000313" key="3">
    <source>
        <dbReference type="Proteomes" id="UP000034037"/>
    </source>
</evidence>
<name>A0A0F6Z460_9CORY</name>
<gene>
    <name evidence="2" type="ORF">YH66_01950</name>
</gene>
<dbReference type="AlphaFoldDB" id="A0A0F6Z460"/>
<dbReference type="Proteomes" id="UP000034037">
    <property type="component" value="Chromosome"/>
</dbReference>
<evidence type="ECO:0000256" key="1">
    <source>
        <dbReference type="SAM" id="Phobius"/>
    </source>
</evidence>
<accession>A0A0F6Z460</accession>
<keyword evidence="3" id="KW-1185">Reference proteome</keyword>
<reference evidence="2 3" key="1">
    <citation type="submission" date="2015-04" db="EMBL/GenBank/DDBJ databases">
        <title>Complete Genome Sequence of Brevibacterium flavum ATCC 15168.</title>
        <authorList>
            <person name="Ahn J."/>
            <person name="Park G."/>
            <person name="Jeon W."/>
            <person name="Jang Y."/>
            <person name="Jang M."/>
            <person name="Lee H."/>
            <person name="Lee H."/>
        </authorList>
    </citation>
    <scope>NUCLEOTIDE SEQUENCE [LARGE SCALE GENOMIC DNA]</scope>
    <source>
        <strain evidence="2 3">ATCC 15168</strain>
    </source>
</reference>
<sequence length="101" mass="10771">MTVPEKLPEQLSEQVSDQPQQRNYVAIAALTLAVVGFVLACTPSAVLVGLIALVIAFFIAIISLCIPGWPKRQGVYALVLSVVGFAVGVVKIMVILEDMMS</sequence>
<protein>
    <submittedName>
        <fullName evidence="2">Uncharacterized protein</fullName>
    </submittedName>
</protein>